<dbReference type="RefSeq" id="WP_135623050.1">
    <property type="nucleotide sequence ID" value="NZ_RQGD01000022.1"/>
</dbReference>
<dbReference type="Proteomes" id="UP000297693">
    <property type="component" value="Unassembled WGS sequence"/>
</dbReference>
<comment type="caution">
    <text evidence="1">The sequence shown here is derived from an EMBL/GenBank/DDBJ whole genome shotgun (WGS) entry which is preliminary data.</text>
</comment>
<reference evidence="1" key="1">
    <citation type="journal article" date="2019" name="PLoS Negl. Trop. Dis.">
        <title>Revisiting the worldwide diversity of Leptospira species in the environment.</title>
        <authorList>
            <person name="Vincent A.T."/>
            <person name="Schiettekatte O."/>
            <person name="Bourhy P."/>
            <person name="Veyrier F.J."/>
            <person name="Picardeau M."/>
        </authorList>
    </citation>
    <scope>NUCLEOTIDE SEQUENCE [LARGE SCALE GENOMIC DNA]</scope>
    <source>
        <strain evidence="1">201702476</strain>
    </source>
</reference>
<organism evidence="1 2">
    <name type="scientific">Leptospira ognonensis</name>
    <dbReference type="NCBI Taxonomy" id="2484945"/>
    <lineage>
        <taxon>Bacteria</taxon>
        <taxon>Pseudomonadati</taxon>
        <taxon>Spirochaetota</taxon>
        <taxon>Spirochaetia</taxon>
        <taxon>Leptospirales</taxon>
        <taxon>Leptospiraceae</taxon>
        <taxon>Leptospira</taxon>
    </lineage>
</organism>
<gene>
    <name evidence="1" type="ORF">EHQ58_06375</name>
</gene>
<dbReference type="EMBL" id="RQGD01000022">
    <property type="protein sequence ID" value="TGL60123.1"/>
    <property type="molecule type" value="Genomic_DNA"/>
</dbReference>
<sequence>MFRYLVCGFLLFTFTACYFNPIVNGILDPAEKATNSSLGLLALGGGSSSVSEIPPVATAVSTDATMQVYGQIKDLSSVNIASPRLSIAETVTTSQRVAISTTYTGNASGKFLIQLRAGTFTVSVSDMNGNSLGSFRLIIATDLTATKEDISGATFIVSGLRSYGINESVPLTVDAVAATTYSIGGVIDGGSGSFVTTANGGADLILTNTVNSETKTIVAGAAPQDGVFSFATKVVTGTSYNVTVSGQPYGYNCSVTANGSGIVSTSNITNISITCTPS</sequence>
<protein>
    <recommendedName>
        <fullName evidence="3">Carboxypeptidase regulatory-like domain-containing protein</fullName>
    </recommendedName>
</protein>
<accession>A0A4R9K296</accession>
<keyword evidence="2" id="KW-1185">Reference proteome</keyword>
<evidence type="ECO:0000313" key="1">
    <source>
        <dbReference type="EMBL" id="TGL60123.1"/>
    </source>
</evidence>
<evidence type="ECO:0008006" key="3">
    <source>
        <dbReference type="Google" id="ProtNLM"/>
    </source>
</evidence>
<dbReference type="AlphaFoldDB" id="A0A4R9K296"/>
<name>A0A4R9K296_9LEPT</name>
<dbReference type="PROSITE" id="PS51257">
    <property type="entry name" value="PROKAR_LIPOPROTEIN"/>
    <property type="match status" value="1"/>
</dbReference>
<evidence type="ECO:0000313" key="2">
    <source>
        <dbReference type="Proteomes" id="UP000297693"/>
    </source>
</evidence>
<proteinExistence type="predicted"/>
<dbReference type="OrthoDB" id="329022at2"/>